<protein>
    <submittedName>
        <fullName evidence="2">SyrB-like regulator</fullName>
    </submittedName>
</protein>
<organism evidence="2 3">
    <name type="scientific">Aliirhizobium smilacinae</name>
    <dbReference type="NCBI Taxonomy" id="1395944"/>
    <lineage>
        <taxon>Bacteria</taxon>
        <taxon>Pseudomonadati</taxon>
        <taxon>Pseudomonadota</taxon>
        <taxon>Alphaproteobacteria</taxon>
        <taxon>Hyphomicrobiales</taxon>
        <taxon>Rhizobiaceae</taxon>
        <taxon>Aliirhizobium</taxon>
    </lineage>
</organism>
<dbReference type="OrthoDB" id="8454019at2"/>
<evidence type="ECO:0000256" key="1">
    <source>
        <dbReference type="SAM" id="MobiDB-lite"/>
    </source>
</evidence>
<evidence type="ECO:0000313" key="3">
    <source>
        <dbReference type="Proteomes" id="UP000311605"/>
    </source>
</evidence>
<name>A0A5C4XA49_9HYPH</name>
<sequence>MADETTTANPNGVTTDTPAAAPAAKKVRAPRRPKAVAEAATADVSAAAPETPAKKTRAKRGSKQVAAKAEKSVAEPKAAIRVPRATKAASAPVTAGDDIGDLIKLEEENKQLRKQLSEKLRAENADLRKRLGQG</sequence>
<feature type="compositionally biased region" description="Polar residues" evidence="1">
    <location>
        <begin position="1"/>
        <end position="17"/>
    </location>
</feature>
<proteinExistence type="predicted"/>
<reference evidence="2 3" key="1">
    <citation type="submission" date="2019-06" db="EMBL/GenBank/DDBJ databases">
        <title>The draft genome of Rhizobium smilacinae PTYR-5.</title>
        <authorList>
            <person name="Liu L."/>
            <person name="Li L."/>
            <person name="Zhang X."/>
        </authorList>
    </citation>
    <scope>NUCLEOTIDE SEQUENCE [LARGE SCALE GENOMIC DNA]</scope>
    <source>
        <strain evidence="2 3">PTYR-5</strain>
    </source>
</reference>
<dbReference type="Proteomes" id="UP000311605">
    <property type="component" value="Unassembled WGS sequence"/>
</dbReference>
<accession>A0A5C4XA49</accession>
<feature type="compositionally biased region" description="Basic residues" evidence="1">
    <location>
        <begin position="25"/>
        <end position="34"/>
    </location>
</feature>
<gene>
    <name evidence="2" type="ORF">FHP24_26505</name>
</gene>
<evidence type="ECO:0000313" key="2">
    <source>
        <dbReference type="EMBL" id="TNM60346.1"/>
    </source>
</evidence>
<feature type="compositionally biased region" description="Low complexity" evidence="1">
    <location>
        <begin position="36"/>
        <end position="48"/>
    </location>
</feature>
<dbReference type="EMBL" id="VDMN01000009">
    <property type="protein sequence ID" value="TNM60346.1"/>
    <property type="molecule type" value="Genomic_DNA"/>
</dbReference>
<dbReference type="AlphaFoldDB" id="A0A5C4XA49"/>
<feature type="region of interest" description="Disordered" evidence="1">
    <location>
        <begin position="1"/>
        <end position="70"/>
    </location>
</feature>
<comment type="caution">
    <text evidence="2">The sequence shown here is derived from an EMBL/GenBank/DDBJ whole genome shotgun (WGS) entry which is preliminary data.</text>
</comment>
<keyword evidence="3" id="KW-1185">Reference proteome</keyword>
<dbReference type="RefSeq" id="WP_139679244.1">
    <property type="nucleotide sequence ID" value="NZ_VDMN01000009.1"/>
</dbReference>